<keyword evidence="7" id="KW-0812">Transmembrane</keyword>
<organism evidence="9 10">
    <name type="scientific">Leuconostoc kimchii (strain IMSNU 11154 / KCTC 2386 / IH25)</name>
    <dbReference type="NCBI Taxonomy" id="762051"/>
    <lineage>
        <taxon>Bacteria</taxon>
        <taxon>Bacillati</taxon>
        <taxon>Bacillota</taxon>
        <taxon>Bacilli</taxon>
        <taxon>Lactobacillales</taxon>
        <taxon>Lactobacillaceae</taxon>
        <taxon>Leuconostoc</taxon>
    </lineage>
</organism>
<dbReference type="eggNOG" id="COG5373">
    <property type="taxonomic scope" value="Bacteria"/>
</dbReference>
<proteinExistence type="predicted"/>
<reference evidence="9 10" key="1">
    <citation type="journal article" date="2010" name="J. Bacteriol.">
        <title>Complete genome sequence analysis of Leuconostoc kimchii IMSNU 11154.</title>
        <authorList>
            <person name="Oh H.M."/>
            <person name="Cho Y.J."/>
            <person name="Kim B.K."/>
            <person name="Roe J.H."/>
            <person name="Kang S.O."/>
            <person name="Nahm B.H."/>
            <person name="Jeong G."/>
            <person name="Han H.U."/>
            <person name="Chun J."/>
        </authorList>
    </citation>
    <scope>NUCLEOTIDE SEQUENCE [LARGE SCALE GENOMIC DNA]</scope>
    <source>
        <strain evidence="10">IMSNU 11154 / KCTC 2386 / IH25</strain>
    </source>
</reference>
<evidence type="ECO:0000256" key="4">
    <source>
        <dbReference type="ARBA" id="ARBA00022737"/>
    </source>
</evidence>
<dbReference type="InterPro" id="IPR013320">
    <property type="entry name" value="ConA-like_dom_sf"/>
</dbReference>
<dbReference type="InterPro" id="IPR022263">
    <property type="entry name" value="KxYKxGKxW"/>
</dbReference>
<keyword evidence="2" id="KW-0964">Secreted</keyword>
<dbReference type="Pfam" id="PF19258">
    <property type="entry name" value="KxYKxGKxW_sig"/>
    <property type="match status" value="1"/>
</dbReference>
<evidence type="ECO:0000256" key="3">
    <source>
        <dbReference type="ARBA" id="ARBA00022729"/>
    </source>
</evidence>
<dbReference type="Gene3D" id="2.60.120.200">
    <property type="match status" value="1"/>
</dbReference>
<feature type="domain" description="Gram-positive cocci surface proteins LPxTG" evidence="8">
    <location>
        <begin position="844"/>
        <end position="878"/>
    </location>
</feature>
<keyword evidence="5" id="KW-0572">Peptidoglycan-anchor</keyword>
<evidence type="ECO:0000313" key="10">
    <source>
        <dbReference type="Proteomes" id="UP000002362"/>
    </source>
</evidence>
<evidence type="ECO:0000256" key="2">
    <source>
        <dbReference type="ARBA" id="ARBA00022525"/>
    </source>
</evidence>
<feature type="compositionally biased region" description="Low complexity" evidence="6">
    <location>
        <begin position="570"/>
        <end position="823"/>
    </location>
</feature>
<dbReference type="PANTHER" id="PTHR24216:SF65">
    <property type="entry name" value="PAXILLIN-LIKE PROTEIN 1"/>
    <property type="match status" value="1"/>
</dbReference>
<protein>
    <submittedName>
        <fullName evidence="9">Cell surface protein</fullName>
    </submittedName>
</protein>
<dbReference type="AlphaFoldDB" id="D5T4W6"/>
<dbReference type="EMBL" id="CP001758">
    <property type="protein sequence ID" value="ADG41118.1"/>
    <property type="molecule type" value="Genomic_DNA"/>
</dbReference>
<feature type="transmembrane region" description="Helical" evidence="7">
    <location>
        <begin position="855"/>
        <end position="873"/>
    </location>
</feature>
<evidence type="ECO:0000256" key="7">
    <source>
        <dbReference type="SAM" id="Phobius"/>
    </source>
</evidence>
<dbReference type="Pfam" id="PF06458">
    <property type="entry name" value="MucBP"/>
    <property type="match status" value="1"/>
</dbReference>
<dbReference type="SUPFAM" id="SSF49899">
    <property type="entry name" value="Concanavalin A-like lectins/glucanases"/>
    <property type="match status" value="1"/>
</dbReference>
<evidence type="ECO:0000256" key="6">
    <source>
        <dbReference type="SAM" id="MobiDB-lite"/>
    </source>
</evidence>
<gene>
    <name evidence="9" type="ordered locus">LKI_07895</name>
</gene>
<accession>D5T4W6</accession>
<dbReference type="STRING" id="762051.LKI_07895"/>
<dbReference type="CDD" id="cd01951">
    <property type="entry name" value="lectin_L-type"/>
    <property type="match status" value="1"/>
</dbReference>
<dbReference type="NCBIfam" id="TIGR03715">
    <property type="entry name" value="KxYKxGKxW"/>
    <property type="match status" value="1"/>
</dbReference>
<evidence type="ECO:0000313" key="9">
    <source>
        <dbReference type="EMBL" id="ADG41118.1"/>
    </source>
</evidence>
<dbReference type="InterPro" id="IPR019931">
    <property type="entry name" value="LPXTG_anchor"/>
</dbReference>
<sequence>MEQQLKTHYKMYKNGKHWIFAGLTTITIGLSFAQSDLNKVSADTIDISQQTYRVTSATPTSEVLPVSATPTSEVLPVSTKPSSETQSKISNVKVLSNNKMLRDNDADGITHVNKDNFLEYFNVQGSSASYDESTGIVTITQNKNNQVGNFALKSKIDMGTSFTLKGQVQLGDKTSSQGGADGIGFAFHTGNTTDVGNAGGNLGIGGLQDAVGFKLDTYHNDYLIPKTNQDGAQISSIDSNGYGWDADPSRNQFPQFGAFVTTTDKQVRAQDGKYYQRWWATTDADSAKPLNSGDLNGKFHDFVVNYDGETRKLTISYTETDGKVLNWQTNVSGSNDAMAMIVSASTGGSKNLQQFKIENFDFKQAATVNVKYIDINGKQLAQGQVNYPGGPSQNGRYETTQLSIPNYKFIQMDDGSVTGTASLDANGILKDAGDNGTVVYVYAPYQIDTAEADENIKYQDTQGNTLYEDKNADTIHFVTVTDPVDQSTKTYYSKTTSTATLDDNGVPTGTDWSIWNDSDTSFDSVINPEISGYHVVSTTDPANDLAQITQQNATPTTGKLNYVVVYDQNSTPSSETPSSEVPSSETPSSEVPSSETPSSEVPSSEVPSSETPSSEVPSSEVPSSEVPSSETPSSEVPSSEVPSSETPSSEVPSSEVPSSEVPSSETPSSETPSSEVPSSEVPSSEVPSSETPSSETPSSEVPSSEVPSSETPSSEVPSSEVPSSETPSSEVPSSETPSSEVPSSETPSSEVPSSETPSSEVPSSEVPSSETPSSEVPSSETPSSEVPSSETPSSEVPSSEVPSSEVPSSETPSSEVPSSETPSLETEKNIHSVKQNKRYYDKNLPKTDAEKDNTSSAIVLAALATLGISTIIVKRRKK</sequence>
<dbReference type="KEGG" id="lki:LKI_07895"/>
<keyword evidence="3" id="KW-0732">Signal</keyword>
<dbReference type="PATRIC" id="fig|762051.18.peg.1588"/>
<dbReference type="Proteomes" id="UP000002362">
    <property type="component" value="Chromosome"/>
</dbReference>
<dbReference type="InterPro" id="IPR009459">
    <property type="entry name" value="MucBP_dom"/>
</dbReference>
<name>D5T4W6_LEUKI</name>
<dbReference type="OrthoDB" id="2149791at2"/>
<dbReference type="Gene3D" id="3.10.20.320">
    <property type="entry name" value="Putative peptidoglycan bound protein (lpxtg motif)"/>
    <property type="match status" value="1"/>
</dbReference>
<keyword evidence="1" id="KW-0134">Cell wall</keyword>
<dbReference type="eggNOG" id="COG3203">
    <property type="taxonomic scope" value="Bacteria"/>
</dbReference>
<keyword evidence="4" id="KW-0677">Repeat</keyword>
<feature type="region of interest" description="Disordered" evidence="6">
    <location>
        <begin position="569"/>
        <end position="853"/>
    </location>
</feature>
<dbReference type="Pfam" id="PF18483">
    <property type="entry name" value="Lectin_L-type_dom"/>
    <property type="match status" value="1"/>
</dbReference>
<keyword evidence="7" id="KW-1133">Transmembrane helix</keyword>
<dbReference type="PANTHER" id="PTHR24216">
    <property type="entry name" value="PAXILLIN-RELATED"/>
    <property type="match status" value="1"/>
</dbReference>
<evidence type="ECO:0000256" key="1">
    <source>
        <dbReference type="ARBA" id="ARBA00022512"/>
    </source>
</evidence>
<dbReference type="InterPro" id="IPR056573">
    <property type="entry name" value="Lectin_L-type_dom"/>
</dbReference>
<dbReference type="PROSITE" id="PS50847">
    <property type="entry name" value="GRAM_POS_ANCHORING"/>
    <property type="match status" value="1"/>
</dbReference>
<feature type="compositionally biased region" description="Basic and acidic residues" evidence="6">
    <location>
        <begin position="838"/>
        <end position="853"/>
    </location>
</feature>
<evidence type="ECO:0000259" key="8">
    <source>
        <dbReference type="PROSITE" id="PS50847"/>
    </source>
</evidence>
<dbReference type="HOGENOM" id="CLU_327552_0_0_9"/>
<dbReference type="Gene3D" id="2.60.40.4300">
    <property type="match status" value="1"/>
</dbReference>
<keyword evidence="7" id="KW-0472">Membrane</keyword>
<evidence type="ECO:0000256" key="5">
    <source>
        <dbReference type="ARBA" id="ARBA00023088"/>
    </source>
</evidence>